<comment type="similarity">
    <text evidence="2">Belongs to the ABC transporter superfamily. ABCC family. Conjugate transporter (TC 3.A.1.208) subfamily.</text>
</comment>
<comment type="subcellular location">
    <subcellularLocation>
        <location evidence="1">Vacuole membrane</location>
        <topology evidence="1">Multi-pass membrane protein</topology>
    </subcellularLocation>
</comment>
<evidence type="ECO:0000313" key="12">
    <source>
        <dbReference type="EMBL" id="KAH3818627.1"/>
    </source>
</evidence>
<evidence type="ECO:0000256" key="3">
    <source>
        <dbReference type="ARBA" id="ARBA00022448"/>
    </source>
</evidence>
<proteinExistence type="inferred from homology"/>
<evidence type="ECO:0000256" key="10">
    <source>
        <dbReference type="SAM" id="Phobius"/>
    </source>
</evidence>
<comment type="caution">
    <text evidence="12">The sequence shown here is derived from an EMBL/GenBank/DDBJ whole genome shotgun (WGS) entry which is preliminary data.</text>
</comment>
<name>A0A9D4GRD8_DREPO</name>
<feature type="transmembrane region" description="Helical" evidence="10">
    <location>
        <begin position="217"/>
        <end position="241"/>
    </location>
</feature>
<sequence>MILQFSQDIEAVDSTLPEKIVEVLWSFYAVISVFVVVAYSTPIFLTVILPLGFLYFIMQVCSLQHLNIPYSDSTPGISLFHHAAYSTSIFLTVILPLGFLYFIMQVCSLQHLNIPYSDSTPGISLFHHAAYSTSIFLTVILPLGFLYFIMQVCSLQHLNIPYSDSTPGISLFHHAAYSTSIFLTVILPLGFLYFIMQVCSLQHLNIPYSDSTPGISLFHHAAYSTSIFLTVILPLGFLYFIMQVCSLQHLNIPYSDSTPGISLFHHAGMQPTAPQYSLQYAAYSTSIFLTVILPLGFLYFIMQVCSLQHLNIPYSDSTPGISLFHHAAFLYTYVTTAETAGDKDSVTNLQQFRGKFGRWLGIRLDIMGGVVVLAASLFSVLERGKISSAIVGLSVSYALQITEILAWFVRMVSEFETNIVSVERIGQYTANKTEAPLHSDVQLPVDWPSEGLIELRSYCTRYRDGLPLVLQNLHVKFKPGEKVGIVGRTGAGKSSLTLALFRLIEAAEGSIVIDGEDISRLGLHDLRSRLTILPQEPILFSGSLRMNLDPLGAHNDDELWASLDHAHLKTFIEGLPGQLEYEVGEGGQNLSVGQRQLICLARSLLRKMKILVLDEATAAVDLETDSLIQDTISSEFGDCTVLTIAHRLNTVMEYDKILVLSDGRILEYDRPQTLLADSNSAFYAMAKDAGLVSCE</sequence>
<dbReference type="EMBL" id="JAIWYP010000005">
    <property type="protein sequence ID" value="KAH3818627.1"/>
    <property type="molecule type" value="Genomic_DNA"/>
</dbReference>
<dbReference type="CDD" id="cd03244">
    <property type="entry name" value="ABCC_MRP_domain2"/>
    <property type="match status" value="1"/>
</dbReference>
<dbReference type="PANTHER" id="PTHR24223:SF443">
    <property type="entry name" value="MULTIDRUG-RESISTANCE LIKE PROTEIN 1, ISOFORM I"/>
    <property type="match status" value="1"/>
</dbReference>
<keyword evidence="4 10" id="KW-0812">Transmembrane</keyword>
<dbReference type="Pfam" id="PF00005">
    <property type="entry name" value="ABC_tran"/>
    <property type="match status" value="1"/>
</dbReference>
<keyword evidence="3" id="KW-0813">Transport</keyword>
<keyword evidence="9 10" id="KW-0472">Membrane</keyword>
<feature type="domain" description="ABC transporter" evidence="11">
    <location>
        <begin position="455"/>
        <end position="687"/>
    </location>
</feature>
<feature type="transmembrane region" description="Helical" evidence="10">
    <location>
        <begin position="85"/>
        <end position="104"/>
    </location>
</feature>
<evidence type="ECO:0000256" key="5">
    <source>
        <dbReference type="ARBA" id="ARBA00022737"/>
    </source>
</evidence>
<dbReference type="InterPro" id="IPR050173">
    <property type="entry name" value="ABC_transporter_C-like"/>
</dbReference>
<gene>
    <name evidence="12" type="ORF">DPMN_120349</name>
</gene>
<keyword evidence="6" id="KW-0547">Nucleotide-binding</keyword>
<keyword evidence="5" id="KW-0677">Repeat</keyword>
<dbReference type="InterPro" id="IPR017871">
    <property type="entry name" value="ABC_transporter-like_CS"/>
</dbReference>
<dbReference type="Proteomes" id="UP000828390">
    <property type="component" value="Unassembled WGS sequence"/>
</dbReference>
<reference evidence="12" key="2">
    <citation type="submission" date="2020-11" db="EMBL/GenBank/DDBJ databases">
        <authorList>
            <person name="McCartney M.A."/>
            <person name="Auch B."/>
            <person name="Kono T."/>
            <person name="Mallez S."/>
            <person name="Becker A."/>
            <person name="Gohl D.M."/>
            <person name="Silverstein K.A.T."/>
            <person name="Koren S."/>
            <person name="Bechman K.B."/>
            <person name="Herman A."/>
            <person name="Abrahante J.E."/>
            <person name="Garbe J."/>
        </authorList>
    </citation>
    <scope>NUCLEOTIDE SEQUENCE</scope>
    <source>
        <strain evidence="12">Duluth1</strain>
        <tissue evidence="12">Whole animal</tissue>
    </source>
</reference>
<dbReference type="GO" id="GO:0042626">
    <property type="term" value="F:ATPase-coupled transmembrane transporter activity"/>
    <property type="evidence" value="ECO:0007669"/>
    <property type="project" value="TreeGrafter"/>
</dbReference>
<keyword evidence="8 10" id="KW-1133">Transmembrane helix</keyword>
<dbReference type="Gene3D" id="1.20.1560.10">
    <property type="entry name" value="ABC transporter type 1, transmembrane domain"/>
    <property type="match status" value="1"/>
</dbReference>
<reference evidence="12" key="1">
    <citation type="journal article" date="2019" name="bioRxiv">
        <title>The Genome of the Zebra Mussel, Dreissena polymorpha: A Resource for Invasive Species Research.</title>
        <authorList>
            <person name="McCartney M.A."/>
            <person name="Auch B."/>
            <person name="Kono T."/>
            <person name="Mallez S."/>
            <person name="Zhang Y."/>
            <person name="Obille A."/>
            <person name="Becker A."/>
            <person name="Abrahante J.E."/>
            <person name="Garbe J."/>
            <person name="Badalamenti J.P."/>
            <person name="Herman A."/>
            <person name="Mangelson H."/>
            <person name="Liachko I."/>
            <person name="Sullivan S."/>
            <person name="Sone E.D."/>
            <person name="Koren S."/>
            <person name="Silverstein K.A.T."/>
            <person name="Beckman K.B."/>
            <person name="Gohl D.M."/>
        </authorList>
    </citation>
    <scope>NUCLEOTIDE SEQUENCE</scope>
    <source>
        <strain evidence="12">Duluth1</strain>
        <tissue evidence="12">Whole animal</tissue>
    </source>
</reference>
<evidence type="ECO:0000259" key="11">
    <source>
        <dbReference type="PROSITE" id="PS50893"/>
    </source>
</evidence>
<accession>A0A9D4GRD8</accession>
<dbReference type="Gene3D" id="3.40.50.300">
    <property type="entry name" value="P-loop containing nucleotide triphosphate hydrolases"/>
    <property type="match status" value="1"/>
</dbReference>
<evidence type="ECO:0000256" key="9">
    <source>
        <dbReference type="ARBA" id="ARBA00023136"/>
    </source>
</evidence>
<protein>
    <recommendedName>
        <fullName evidence="11">ABC transporter domain-containing protein</fullName>
    </recommendedName>
</protein>
<dbReference type="SUPFAM" id="SSF90123">
    <property type="entry name" value="ABC transporter transmembrane region"/>
    <property type="match status" value="1"/>
</dbReference>
<dbReference type="InterPro" id="IPR027417">
    <property type="entry name" value="P-loop_NTPase"/>
</dbReference>
<organism evidence="12 13">
    <name type="scientific">Dreissena polymorpha</name>
    <name type="common">Zebra mussel</name>
    <name type="synonym">Mytilus polymorpha</name>
    <dbReference type="NCBI Taxonomy" id="45954"/>
    <lineage>
        <taxon>Eukaryota</taxon>
        <taxon>Metazoa</taxon>
        <taxon>Spiralia</taxon>
        <taxon>Lophotrochozoa</taxon>
        <taxon>Mollusca</taxon>
        <taxon>Bivalvia</taxon>
        <taxon>Autobranchia</taxon>
        <taxon>Heteroconchia</taxon>
        <taxon>Euheterodonta</taxon>
        <taxon>Imparidentia</taxon>
        <taxon>Neoheterodontei</taxon>
        <taxon>Myida</taxon>
        <taxon>Dreissenoidea</taxon>
        <taxon>Dreissenidae</taxon>
        <taxon>Dreissena</taxon>
    </lineage>
</organism>
<dbReference type="SMART" id="SM00382">
    <property type="entry name" value="AAA"/>
    <property type="match status" value="1"/>
</dbReference>
<dbReference type="GO" id="GO:0005774">
    <property type="term" value="C:vacuolar membrane"/>
    <property type="evidence" value="ECO:0007669"/>
    <property type="project" value="UniProtKB-SubCell"/>
</dbReference>
<feature type="transmembrane region" description="Helical" evidence="10">
    <location>
        <begin position="360"/>
        <end position="380"/>
    </location>
</feature>
<dbReference type="FunFam" id="3.40.50.300:FF:000074">
    <property type="entry name" value="Multidrug resistance-associated protein 5 isoform 1"/>
    <property type="match status" value="1"/>
</dbReference>
<feature type="transmembrane region" description="Helical" evidence="10">
    <location>
        <begin position="280"/>
        <end position="301"/>
    </location>
</feature>
<dbReference type="GO" id="GO:0016887">
    <property type="term" value="F:ATP hydrolysis activity"/>
    <property type="evidence" value="ECO:0007669"/>
    <property type="project" value="InterPro"/>
</dbReference>
<keyword evidence="13" id="KW-1185">Reference proteome</keyword>
<evidence type="ECO:0000313" key="13">
    <source>
        <dbReference type="Proteomes" id="UP000828390"/>
    </source>
</evidence>
<dbReference type="PROSITE" id="PS00211">
    <property type="entry name" value="ABC_TRANSPORTER_1"/>
    <property type="match status" value="1"/>
</dbReference>
<dbReference type="InterPro" id="IPR036640">
    <property type="entry name" value="ABC1_TM_sf"/>
</dbReference>
<evidence type="ECO:0000256" key="8">
    <source>
        <dbReference type="ARBA" id="ARBA00022989"/>
    </source>
</evidence>
<evidence type="ECO:0000256" key="6">
    <source>
        <dbReference type="ARBA" id="ARBA00022741"/>
    </source>
</evidence>
<dbReference type="AlphaFoldDB" id="A0A9D4GRD8"/>
<evidence type="ECO:0000256" key="7">
    <source>
        <dbReference type="ARBA" id="ARBA00022840"/>
    </source>
</evidence>
<feature type="transmembrane region" description="Helical" evidence="10">
    <location>
        <begin position="20"/>
        <end position="39"/>
    </location>
</feature>
<dbReference type="PANTHER" id="PTHR24223">
    <property type="entry name" value="ATP-BINDING CASSETTE SUB-FAMILY C"/>
    <property type="match status" value="1"/>
</dbReference>
<dbReference type="GO" id="GO:0005524">
    <property type="term" value="F:ATP binding"/>
    <property type="evidence" value="ECO:0007669"/>
    <property type="project" value="UniProtKB-KW"/>
</dbReference>
<evidence type="ECO:0000256" key="1">
    <source>
        <dbReference type="ARBA" id="ARBA00004128"/>
    </source>
</evidence>
<dbReference type="InterPro" id="IPR003439">
    <property type="entry name" value="ABC_transporter-like_ATP-bd"/>
</dbReference>
<dbReference type="SUPFAM" id="SSF52540">
    <property type="entry name" value="P-loop containing nucleoside triphosphate hydrolases"/>
    <property type="match status" value="1"/>
</dbReference>
<dbReference type="InterPro" id="IPR003593">
    <property type="entry name" value="AAA+_ATPase"/>
</dbReference>
<feature type="transmembrane region" description="Helical" evidence="10">
    <location>
        <begin position="175"/>
        <end position="196"/>
    </location>
</feature>
<dbReference type="PROSITE" id="PS50893">
    <property type="entry name" value="ABC_TRANSPORTER_2"/>
    <property type="match status" value="1"/>
</dbReference>
<feature type="transmembrane region" description="Helical" evidence="10">
    <location>
        <begin position="125"/>
        <end position="149"/>
    </location>
</feature>
<keyword evidence="7" id="KW-0067">ATP-binding</keyword>
<feature type="transmembrane region" description="Helical" evidence="10">
    <location>
        <begin position="44"/>
        <end position="65"/>
    </location>
</feature>
<evidence type="ECO:0000256" key="4">
    <source>
        <dbReference type="ARBA" id="ARBA00022692"/>
    </source>
</evidence>
<evidence type="ECO:0000256" key="2">
    <source>
        <dbReference type="ARBA" id="ARBA00009726"/>
    </source>
</evidence>